<evidence type="ECO:0000256" key="1">
    <source>
        <dbReference type="SAM" id="Coils"/>
    </source>
</evidence>
<dbReference type="VEuPathDB" id="AmoebaDB:EHI8A_040120"/>
<dbReference type="VEuPathDB" id="AmoebaDB:EHI_182860"/>
<accession>A0A5K1U2W1</accession>
<comment type="caution">
    <text evidence="3">The sequence shown here is derived from an EMBL/GenBank/DDBJ whole genome shotgun (WGS) entry which is preliminary data.</text>
</comment>
<evidence type="ECO:0000313" key="4">
    <source>
        <dbReference type="Proteomes" id="UP000078387"/>
    </source>
</evidence>
<reference evidence="3 4" key="1">
    <citation type="submission" date="2016-05" db="EMBL/GenBank/DDBJ databases">
        <title>First whole genome sequencing of Entamoeba histolytica HM1:IMSS-clone-6.</title>
        <authorList>
            <person name="Mukherjee Avik.K."/>
            <person name="Izumyama S."/>
            <person name="Nakada-Tsukui K."/>
            <person name="Nozaki T."/>
        </authorList>
    </citation>
    <scope>NUCLEOTIDE SEQUENCE [LARGE SCALE GENOMIC DNA]</scope>
    <source>
        <strain evidence="3 4">HM1:IMSS clone 6</strain>
    </source>
</reference>
<dbReference type="VEuPathDB" id="AmoebaDB:EHI7A_021490"/>
<dbReference type="AlphaFoldDB" id="A0A5K1U2W1"/>
<dbReference type="VEuPathDB" id="AmoebaDB:KM1_002350"/>
<name>A0A5K1U2W1_ENTHI</name>
<dbReference type="OMA" id="QMENIES"/>
<evidence type="ECO:0000256" key="2">
    <source>
        <dbReference type="SAM" id="SignalP"/>
    </source>
</evidence>
<evidence type="ECO:0000313" key="3">
    <source>
        <dbReference type="EMBL" id="GAT92549.1"/>
    </source>
</evidence>
<sequence>MQMLFVVLLLAIVRSQPVNGQPEQPVPHPPVIPLTPELQLNAPISNGPNPNPIQKTNVNTHIELLPTAGQLLISTATLACRQLDSQYKSTLDGEKQLYARILDYAKKEKQAAPNDLVDIRKKVDDLNLSMLKLKKQRVRLSEEMGDILRTLPLVDQQHIIDELGLQKKVDLYKNVMVILDKEKKQKAKEDKIIFELDVRDAIEKANEKTQVEREVANEQKKTFYVKITEAQTIADKIREYMKIWNNQLKQLSGKTLCKFQVMESLNQTAVNAHNEIVNMRAALKEAKQQRKLVWKTLKNGMKKTITELKDLKKSTQNIKKQNIVKSEINKVEKEIKQIKKVSELKPLEKQMENVESQLSKEFNQLTISGVNLIKNSNSKCKDNLIGHLDNEKAMKLFKRLDHLETKFKRV</sequence>
<organism evidence="3 4">
    <name type="scientific">Entamoeba histolytica</name>
    <dbReference type="NCBI Taxonomy" id="5759"/>
    <lineage>
        <taxon>Eukaryota</taxon>
        <taxon>Amoebozoa</taxon>
        <taxon>Evosea</taxon>
        <taxon>Archamoebae</taxon>
        <taxon>Mastigamoebida</taxon>
        <taxon>Entamoebidae</taxon>
        <taxon>Entamoeba</taxon>
    </lineage>
</organism>
<feature type="chain" id="PRO_5023937688" evidence="2">
    <location>
        <begin position="21"/>
        <end position="410"/>
    </location>
</feature>
<feature type="signal peptide" evidence="2">
    <location>
        <begin position="1"/>
        <end position="20"/>
    </location>
</feature>
<dbReference type="VEuPathDB" id="AmoebaDB:EHI5A_001740"/>
<protein>
    <submittedName>
        <fullName evidence="3">Uncharacterized protein</fullName>
    </submittedName>
</protein>
<dbReference type="EMBL" id="BDEQ01000001">
    <property type="protein sequence ID" value="GAT92549.1"/>
    <property type="molecule type" value="Genomic_DNA"/>
</dbReference>
<feature type="coiled-coil region" evidence="1">
    <location>
        <begin position="262"/>
        <end position="364"/>
    </location>
</feature>
<feature type="coiled-coil region" evidence="1">
    <location>
        <begin position="116"/>
        <end position="143"/>
    </location>
</feature>
<keyword evidence="2" id="KW-0732">Signal</keyword>
<dbReference type="Proteomes" id="UP000078387">
    <property type="component" value="Unassembled WGS sequence"/>
</dbReference>
<proteinExistence type="predicted"/>
<gene>
    <name evidence="3" type="ORF">CL6EHI_182860</name>
</gene>
<keyword evidence="1" id="KW-0175">Coiled coil</keyword>